<evidence type="ECO:0000259" key="10">
    <source>
        <dbReference type="Pfam" id="PF07715"/>
    </source>
</evidence>
<keyword evidence="8" id="KW-0998">Cell outer membrane</keyword>
<dbReference type="AlphaFoldDB" id="A0A381PBI5"/>
<dbReference type="SUPFAM" id="SSF56935">
    <property type="entry name" value="Porins"/>
    <property type="match status" value="1"/>
</dbReference>
<dbReference type="InterPro" id="IPR000531">
    <property type="entry name" value="Beta-barrel_TonB"/>
</dbReference>
<dbReference type="Pfam" id="PF07715">
    <property type="entry name" value="Plug"/>
    <property type="match status" value="1"/>
</dbReference>
<dbReference type="InterPro" id="IPR039426">
    <property type="entry name" value="TonB-dep_rcpt-like"/>
</dbReference>
<keyword evidence="3" id="KW-0812">Transmembrane</keyword>
<dbReference type="Gene3D" id="2.170.130.10">
    <property type="entry name" value="TonB-dependent receptor, plug domain"/>
    <property type="match status" value="1"/>
</dbReference>
<evidence type="ECO:0000313" key="11">
    <source>
        <dbReference type="EMBL" id="SUZ62863.1"/>
    </source>
</evidence>
<evidence type="ECO:0000256" key="4">
    <source>
        <dbReference type="ARBA" id="ARBA00022729"/>
    </source>
</evidence>
<dbReference type="SUPFAM" id="SSF49464">
    <property type="entry name" value="Carboxypeptidase regulatory domain-like"/>
    <property type="match status" value="1"/>
</dbReference>
<dbReference type="InterPro" id="IPR008969">
    <property type="entry name" value="CarboxyPept-like_regulatory"/>
</dbReference>
<evidence type="ECO:0000256" key="6">
    <source>
        <dbReference type="ARBA" id="ARBA00023077"/>
    </source>
</evidence>
<dbReference type="GO" id="GO:0015889">
    <property type="term" value="P:cobalamin transport"/>
    <property type="evidence" value="ECO:0007669"/>
    <property type="project" value="TreeGrafter"/>
</dbReference>
<reference evidence="11" key="1">
    <citation type="submission" date="2018-05" db="EMBL/GenBank/DDBJ databases">
        <authorList>
            <person name="Lanie J.A."/>
            <person name="Ng W.-L."/>
            <person name="Kazmierczak K.M."/>
            <person name="Andrzejewski T.M."/>
            <person name="Davidsen T.M."/>
            <person name="Wayne K.J."/>
            <person name="Tettelin H."/>
            <person name="Glass J.I."/>
            <person name="Rusch D."/>
            <person name="Podicherti R."/>
            <person name="Tsui H.-C.T."/>
            <person name="Winkler M.E."/>
        </authorList>
    </citation>
    <scope>NUCLEOTIDE SEQUENCE</scope>
</reference>
<evidence type="ECO:0000259" key="9">
    <source>
        <dbReference type="Pfam" id="PF00593"/>
    </source>
</evidence>
<dbReference type="GO" id="GO:0006811">
    <property type="term" value="P:monoatomic ion transport"/>
    <property type="evidence" value="ECO:0007669"/>
    <property type="project" value="UniProtKB-KW"/>
</dbReference>
<dbReference type="InterPro" id="IPR036942">
    <property type="entry name" value="Beta-barrel_TonB_sf"/>
</dbReference>
<dbReference type="InterPro" id="IPR037066">
    <property type="entry name" value="Plug_dom_sf"/>
</dbReference>
<evidence type="ECO:0000256" key="2">
    <source>
        <dbReference type="ARBA" id="ARBA00022448"/>
    </source>
</evidence>
<evidence type="ECO:0000256" key="8">
    <source>
        <dbReference type="ARBA" id="ARBA00023237"/>
    </source>
</evidence>
<dbReference type="GO" id="GO:0009279">
    <property type="term" value="C:cell outer membrane"/>
    <property type="evidence" value="ECO:0007669"/>
    <property type="project" value="UniProtKB-SubCell"/>
</dbReference>
<proteinExistence type="predicted"/>
<gene>
    <name evidence="11" type="ORF">METZ01_LOCUS15717</name>
</gene>
<evidence type="ECO:0008006" key="12">
    <source>
        <dbReference type="Google" id="ProtNLM"/>
    </source>
</evidence>
<organism evidence="11">
    <name type="scientific">marine metagenome</name>
    <dbReference type="NCBI Taxonomy" id="408172"/>
    <lineage>
        <taxon>unclassified sequences</taxon>
        <taxon>metagenomes</taxon>
        <taxon>ecological metagenomes</taxon>
    </lineage>
</organism>
<feature type="domain" description="TonB-dependent receptor plug" evidence="10">
    <location>
        <begin position="129"/>
        <end position="233"/>
    </location>
</feature>
<dbReference type="InterPro" id="IPR012910">
    <property type="entry name" value="Plug_dom"/>
</dbReference>
<keyword evidence="5" id="KW-0406">Ion transport</keyword>
<protein>
    <recommendedName>
        <fullName evidence="12">TonB-dependent receptor plug domain-containing protein</fullName>
    </recommendedName>
</protein>
<keyword evidence="4" id="KW-0732">Signal</keyword>
<dbReference type="PANTHER" id="PTHR30069:SF53">
    <property type="entry name" value="COLICIN I RECEPTOR-RELATED"/>
    <property type="match status" value="1"/>
</dbReference>
<evidence type="ECO:0000256" key="5">
    <source>
        <dbReference type="ARBA" id="ARBA00023065"/>
    </source>
</evidence>
<dbReference type="Gene3D" id="2.40.170.20">
    <property type="entry name" value="TonB-dependent receptor, beta-barrel domain"/>
    <property type="match status" value="1"/>
</dbReference>
<accession>A0A381PBI5</accession>
<comment type="subcellular location">
    <subcellularLocation>
        <location evidence="1">Cell outer membrane</location>
        <topology evidence="1">Multi-pass membrane protein</topology>
    </subcellularLocation>
</comment>
<evidence type="ECO:0000256" key="3">
    <source>
        <dbReference type="ARBA" id="ARBA00022692"/>
    </source>
</evidence>
<dbReference type="EMBL" id="UINC01000893">
    <property type="protein sequence ID" value="SUZ62863.1"/>
    <property type="molecule type" value="Genomic_DNA"/>
</dbReference>
<dbReference type="Pfam" id="PF00593">
    <property type="entry name" value="TonB_dep_Rec_b-barrel"/>
    <property type="match status" value="1"/>
</dbReference>
<keyword evidence="2" id="KW-0813">Transport</keyword>
<keyword evidence="6" id="KW-0798">TonB box</keyword>
<dbReference type="Gene3D" id="2.60.40.1120">
    <property type="entry name" value="Carboxypeptidase-like, regulatory domain"/>
    <property type="match status" value="1"/>
</dbReference>
<feature type="domain" description="TonB-dependent receptor-like beta-barrel" evidence="9">
    <location>
        <begin position="250"/>
        <end position="728"/>
    </location>
</feature>
<evidence type="ECO:0000256" key="1">
    <source>
        <dbReference type="ARBA" id="ARBA00004571"/>
    </source>
</evidence>
<sequence>VSRLPHIPWFSFLLLTLLTSPLAGTAFGNNLSGTVVDPTGRPVQFATVLLSRAGTIRTTATTDSAGHFSFIELTNGQYKLHVSVPGFRSEVVPVHVEAGMVQYVTVSLRISAISESVVVSAAQVNRPLSYTPDSVTVIDGDDLRAKQIDTVSEGLRLVPGLTVTQGGGKGGVTSLFPRGGESNFTLVIIDGVRVNTFGGGFDFAHLPTVDIERIEVVRGPQSALYGSDAIGAVVQVITKRGGPNRTSGLVEGGSFGTSRVAGTVSGSYGAWHWGASGERLATDGFTGQAPATGEPVTNDDYQRKVGSFRFGWDGSRDIRISGFGHLSSYERGFPGPFGSDPRGHVRTIDTVSRGKNDMQLLSMAAAVPLNDRITEHLHVSWSNHDGVFTNPFGVSESESRRVTVRGQTDMMISPSLGLSVGGELHHEQAESNFITGPDASRAPIKRRTVGAFGELRYEVSERFYVTAGVRAEQIRRDALSPDPNAFSPRPAFDPDSIVSVNPKLSVAYFLRPERQQKQYWTRLHGSAGTGIRPPDAFEIAFTDNPTLKPERNRSLEFGIEQTIAGGAIILDGTGFLNRYDDLIVAVGRSLQDASRFRTDNISNARTQGLELAVSARTPWGLEATVTYTWLDTEILAVDRSSGQAPPPFRVGDTLLRRPHHQSTVDLVYRKGPLTAFGRLLARGRSLDVEPSFGAFDGLFMNPGYSMVNLGGTLTVMTGLDLFARITNLLDHGYEEVFGFPAPGRGAIIGVQVATSR</sequence>
<name>A0A381PBI5_9ZZZZ</name>
<dbReference type="PANTHER" id="PTHR30069">
    <property type="entry name" value="TONB-DEPENDENT OUTER MEMBRANE RECEPTOR"/>
    <property type="match status" value="1"/>
</dbReference>
<dbReference type="CDD" id="cd01347">
    <property type="entry name" value="ligand_gated_channel"/>
    <property type="match status" value="1"/>
</dbReference>
<keyword evidence="7" id="KW-0472">Membrane</keyword>
<feature type="non-terminal residue" evidence="11">
    <location>
        <position position="1"/>
    </location>
</feature>
<dbReference type="PROSITE" id="PS52016">
    <property type="entry name" value="TONB_DEPENDENT_REC_3"/>
    <property type="match status" value="1"/>
</dbReference>
<evidence type="ECO:0000256" key="7">
    <source>
        <dbReference type="ARBA" id="ARBA00023136"/>
    </source>
</evidence>
<dbReference type="Pfam" id="PF13620">
    <property type="entry name" value="CarboxypepD_reg"/>
    <property type="match status" value="1"/>
</dbReference>